<dbReference type="InterPro" id="IPR002347">
    <property type="entry name" value="SDR_fam"/>
</dbReference>
<dbReference type="InterPro" id="IPR036291">
    <property type="entry name" value="NAD(P)-bd_dom_sf"/>
</dbReference>
<protein>
    <submittedName>
        <fullName evidence="3">Enoyl-[acyl-carrier-protein] reductase [NADPH] FabL</fullName>
        <ecNumber evidence="3">1.3.1.104</ecNumber>
    </submittedName>
</protein>
<dbReference type="EMBL" id="SJPL01000001">
    <property type="protein sequence ID" value="TWT69788.1"/>
    <property type="molecule type" value="Genomic_DNA"/>
</dbReference>
<dbReference type="FunFam" id="3.40.50.720:FF:000084">
    <property type="entry name" value="Short-chain dehydrogenase reductase"/>
    <property type="match status" value="1"/>
</dbReference>
<dbReference type="SUPFAM" id="SSF51735">
    <property type="entry name" value="NAD(P)-binding Rossmann-fold domains"/>
    <property type="match status" value="1"/>
</dbReference>
<dbReference type="Pfam" id="PF13561">
    <property type="entry name" value="adh_short_C2"/>
    <property type="match status" value="1"/>
</dbReference>
<keyword evidence="2 3" id="KW-0560">Oxidoreductase</keyword>
<gene>
    <name evidence="3" type="primary">fabL</name>
    <name evidence="3" type="ORF">Pan14r_20800</name>
</gene>
<name>A0A5C5Y496_9PLAN</name>
<dbReference type="EC" id="1.3.1.104" evidence="3"/>
<dbReference type="PRINTS" id="PR00081">
    <property type="entry name" value="GDHRDH"/>
</dbReference>
<evidence type="ECO:0000256" key="1">
    <source>
        <dbReference type="ARBA" id="ARBA00006484"/>
    </source>
</evidence>
<organism evidence="3 4">
    <name type="scientific">Crateriforma conspicua</name>
    <dbReference type="NCBI Taxonomy" id="2527996"/>
    <lineage>
        <taxon>Bacteria</taxon>
        <taxon>Pseudomonadati</taxon>
        <taxon>Planctomycetota</taxon>
        <taxon>Planctomycetia</taxon>
        <taxon>Planctomycetales</taxon>
        <taxon>Planctomycetaceae</taxon>
        <taxon>Crateriforma</taxon>
    </lineage>
</organism>
<comment type="caution">
    <text evidence="3">The sequence shown here is derived from an EMBL/GenBank/DDBJ whole genome shotgun (WGS) entry which is preliminary data.</text>
</comment>
<reference evidence="3 4" key="1">
    <citation type="submission" date="2019-02" db="EMBL/GenBank/DDBJ databases">
        <title>Deep-cultivation of Planctomycetes and their phenomic and genomic characterization uncovers novel biology.</title>
        <authorList>
            <person name="Wiegand S."/>
            <person name="Jogler M."/>
            <person name="Boedeker C."/>
            <person name="Pinto D."/>
            <person name="Vollmers J."/>
            <person name="Rivas-Marin E."/>
            <person name="Kohn T."/>
            <person name="Peeters S.H."/>
            <person name="Heuer A."/>
            <person name="Rast P."/>
            <person name="Oberbeckmann S."/>
            <person name="Bunk B."/>
            <person name="Jeske O."/>
            <person name="Meyerdierks A."/>
            <person name="Storesund J.E."/>
            <person name="Kallscheuer N."/>
            <person name="Luecker S."/>
            <person name="Lage O.M."/>
            <person name="Pohl T."/>
            <person name="Merkel B.J."/>
            <person name="Hornburger P."/>
            <person name="Mueller R.-W."/>
            <person name="Bruemmer F."/>
            <person name="Labrenz M."/>
            <person name="Spormann A.M."/>
            <person name="Op Den Camp H."/>
            <person name="Overmann J."/>
            <person name="Amann R."/>
            <person name="Jetten M.S.M."/>
            <person name="Mascher T."/>
            <person name="Medema M.H."/>
            <person name="Devos D.P."/>
            <person name="Kaster A.-K."/>
            <person name="Ovreas L."/>
            <person name="Rohde M."/>
            <person name="Galperin M.Y."/>
            <person name="Jogler C."/>
        </authorList>
    </citation>
    <scope>NUCLEOTIDE SEQUENCE [LARGE SCALE GENOMIC DNA]</scope>
    <source>
        <strain evidence="3 4">Pan14r</strain>
    </source>
</reference>
<evidence type="ECO:0000313" key="4">
    <source>
        <dbReference type="Proteomes" id="UP000317238"/>
    </source>
</evidence>
<evidence type="ECO:0000256" key="2">
    <source>
        <dbReference type="ARBA" id="ARBA00023002"/>
    </source>
</evidence>
<comment type="similarity">
    <text evidence="1">Belongs to the short-chain dehydrogenases/reductases (SDR) family.</text>
</comment>
<keyword evidence="4" id="KW-1185">Reference proteome</keyword>
<dbReference type="Gene3D" id="3.40.50.720">
    <property type="entry name" value="NAD(P)-binding Rossmann-like Domain"/>
    <property type="match status" value="1"/>
</dbReference>
<accession>A0A5C5Y496</accession>
<sequence length="244" mass="25213">MTGGSRGIGRACALRLADCGANVAVNFLSSRDAATDVAKQINQRGVGSIAVRADVSRQDDCHALVSAVAEHFGGLDIVISNAAAGGFRGVAQLTAPNLEAAIRTNAAPVAWLCQAAAEHLADENDFGKVIAISSHGSIRAVDHYAAIGASKAALESLVRHMALEYGPQGINFNCVMPGIVRTEAVSTMPGVEDVLAAAKERLLVSKRDLSPDDVSGVVAFLASRQADMIQGQTIIVDGGITVRV</sequence>
<dbReference type="Proteomes" id="UP000317238">
    <property type="component" value="Unassembled WGS sequence"/>
</dbReference>
<proteinExistence type="inferred from homology"/>
<dbReference type="GO" id="GO:0141148">
    <property type="term" value="F:enoyl-[acyl-carrier-protein] reductase (NADPH) activity"/>
    <property type="evidence" value="ECO:0007669"/>
    <property type="project" value="UniProtKB-EC"/>
</dbReference>
<dbReference type="AlphaFoldDB" id="A0A5C5Y496"/>
<dbReference type="PANTHER" id="PTHR43639:SF1">
    <property type="entry name" value="SHORT-CHAIN DEHYDROGENASE_REDUCTASE FAMILY PROTEIN"/>
    <property type="match status" value="1"/>
</dbReference>
<evidence type="ECO:0000313" key="3">
    <source>
        <dbReference type="EMBL" id="TWT69788.1"/>
    </source>
</evidence>
<dbReference type="PANTHER" id="PTHR43639">
    <property type="entry name" value="OXIDOREDUCTASE, SHORT-CHAIN DEHYDROGENASE/REDUCTASE FAMILY (AFU_ORTHOLOGUE AFUA_5G02870)"/>
    <property type="match status" value="1"/>
</dbReference>